<feature type="non-terminal residue" evidence="1">
    <location>
        <position position="36"/>
    </location>
</feature>
<sequence length="36" mass="4508">MFKKNLINQNDVRLHNFIKFVFDQKLDKDHEYNILE</sequence>
<dbReference type="EMBL" id="MK072066">
    <property type="protein sequence ID" value="AYV77821.1"/>
    <property type="molecule type" value="Genomic_DNA"/>
</dbReference>
<protein>
    <submittedName>
        <fullName evidence="1">Uncharacterized protein</fullName>
    </submittedName>
</protein>
<organism evidence="1">
    <name type="scientific">Edafosvirus sp</name>
    <dbReference type="NCBI Taxonomy" id="2487765"/>
    <lineage>
        <taxon>Viruses</taxon>
        <taxon>Varidnaviria</taxon>
        <taxon>Bamfordvirae</taxon>
        <taxon>Nucleocytoviricota</taxon>
        <taxon>Megaviricetes</taxon>
        <taxon>Imitervirales</taxon>
        <taxon>Mimiviridae</taxon>
        <taxon>Klosneuvirinae</taxon>
    </lineage>
</organism>
<name>A0A3G4ZV01_9VIRU</name>
<proteinExistence type="predicted"/>
<accession>A0A3G4ZV01</accession>
<evidence type="ECO:0000313" key="1">
    <source>
        <dbReference type="EMBL" id="AYV77821.1"/>
    </source>
</evidence>
<gene>
    <name evidence="1" type="ORF">Edafosvirus1_152</name>
</gene>
<reference evidence="1" key="1">
    <citation type="submission" date="2018-10" db="EMBL/GenBank/DDBJ databases">
        <title>Hidden diversity of soil giant viruses.</title>
        <authorList>
            <person name="Schulz F."/>
            <person name="Alteio L."/>
            <person name="Goudeau D."/>
            <person name="Ryan E.M."/>
            <person name="Malmstrom R.R."/>
            <person name="Blanchard J."/>
            <person name="Woyke T."/>
        </authorList>
    </citation>
    <scope>NUCLEOTIDE SEQUENCE</scope>
    <source>
        <strain evidence="1">EDV1</strain>
    </source>
</reference>